<evidence type="ECO:0000256" key="1">
    <source>
        <dbReference type="SAM" id="SignalP"/>
    </source>
</evidence>
<feature type="chain" id="PRO_5021882928" description="Tetratricopeptide repeat protein" evidence="1">
    <location>
        <begin position="19"/>
        <end position="767"/>
    </location>
</feature>
<keyword evidence="1" id="KW-0732">Signal</keyword>
<dbReference type="InterPro" id="IPR011990">
    <property type="entry name" value="TPR-like_helical_dom_sf"/>
</dbReference>
<organism evidence="2 3">
    <name type="scientific">Aquimarina algiphila</name>
    <dbReference type="NCBI Taxonomy" id="2047982"/>
    <lineage>
        <taxon>Bacteria</taxon>
        <taxon>Pseudomonadati</taxon>
        <taxon>Bacteroidota</taxon>
        <taxon>Flavobacteriia</taxon>
        <taxon>Flavobacteriales</taxon>
        <taxon>Flavobacteriaceae</taxon>
        <taxon>Aquimarina</taxon>
    </lineage>
</organism>
<dbReference type="SUPFAM" id="SSF48452">
    <property type="entry name" value="TPR-like"/>
    <property type="match status" value="1"/>
</dbReference>
<dbReference type="Proteomes" id="UP000318833">
    <property type="component" value="Unassembled WGS sequence"/>
</dbReference>
<protein>
    <recommendedName>
        <fullName evidence="4">Tetratricopeptide repeat protein</fullName>
    </recommendedName>
</protein>
<dbReference type="EMBL" id="VLNR01000069">
    <property type="protein sequence ID" value="TSE04893.1"/>
    <property type="molecule type" value="Genomic_DNA"/>
</dbReference>
<reference evidence="2 3" key="1">
    <citation type="submission" date="2019-07" db="EMBL/GenBank/DDBJ databases">
        <title>The draft genome sequence of Aquimarina algiphila M91.</title>
        <authorList>
            <person name="Meng X."/>
        </authorList>
    </citation>
    <scope>NUCLEOTIDE SEQUENCE [LARGE SCALE GENOMIC DNA]</scope>
    <source>
        <strain evidence="2 3">M91</strain>
    </source>
</reference>
<name>A0A554VDH4_9FLAO</name>
<proteinExistence type="predicted"/>
<sequence length="767" mass="90546">MRTILTYTMAFISSIIFASDHNFVCGGDGYWEGDSFYNLFVQTNISAKEFYPFLRDEYNNFYGENYYDEKKEIVYPRGNVNLWKEVLLDWSTKDIENVIYNFDSFNWKNKTTKAEKSAKTYIEFAQQCSEAFRYRNKRNSWDYDEILAQKTVNTEALLAKANLLLSAEANQQLKARYYYQIIRILHYSKSFSEAVNFYKTKVEDQLPKNEIYYYITDQVAGCYYSLKDYEKAAYLFTKVLNKSIDRKKSAFLSYNFCANKNAEGKPYFSGIDDEKDVLLIASLRDFSDEVNNINKFIHLDAKDPRVELLFMRALSNVERDIWPRNIGTFDRTLPNIQNNKNYKELLQIAEQQIENTQIKNKDFWKITSSYLSFINNDLTTANQKLNKVQSFPEQKKTLSIIYKVFSWDTITPENENYLIKIIEDHPTNEDWKPLILDRISHIYYKNNKIGKAFLVHNHLENVKNISSLELLNALEKFYHKPNKSKYENMLLNNKSQSSLDFISYINHQKGVYYLYQKKPKEALIYFNKEKNPPREASIPGTIFSNNIKECFSCPEKNIMADEVYKADVFSFIKTNFSKKELAINLIELKKLTHNEKQWKSKLANYLLANYYNNISNTGYYRGILTNNGNCCDYNYIDYANDRYKNTKIGANIIANRSGYTLSDVSYYDKHYFGLSDTAIEYYQKVIDLSTDKELNARCLYLMAKCELNDYYNNGSSNTFEIKLSEYQTIQLPNYNSFKILKEQYSDTEFHKMIIRECSYFKAYSSHF</sequence>
<evidence type="ECO:0008006" key="4">
    <source>
        <dbReference type="Google" id="ProtNLM"/>
    </source>
</evidence>
<gene>
    <name evidence="2" type="ORF">FOF46_24725</name>
</gene>
<accession>A0A554VDH4</accession>
<dbReference type="RefSeq" id="WP_143918306.1">
    <property type="nucleotide sequence ID" value="NZ_CANMIK010000075.1"/>
</dbReference>
<dbReference type="AlphaFoldDB" id="A0A554VDH4"/>
<keyword evidence="3" id="KW-1185">Reference proteome</keyword>
<comment type="caution">
    <text evidence="2">The sequence shown here is derived from an EMBL/GenBank/DDBJ whole genome shotgun (WGS) entry which is preliminary data.</text>
</comment>
<evidence type="ECO:0000313" key="2">
    <source>
        <dbReference type="EMBL" id="TSE04893.1"/>
    </source>
</evidence>
<evidence type="ECO:0000313" key="3">
    <source>
        <dbReference type="Proteomes" id="UP000318833"/>
    </source>
</evidence>
<feature type="signal peptide" evidence="1">
    <location>
        <begin position="1"/>
        <end position="18"/>
    </location>
</feature>
<dbReference type="OrthoDB" id="1109163at2"/>